<evidence type="ECO:0000313" key="3">
    <source>
        <dbReference type="Proteomes" id="UP000283509"/>
    </source>
</evidence>
<organism evidence="2 3">
    <name type="scientific">Penaeus vannamei</name>
    <name type="common">Whiteleg shrimp</name>
    <name type="synonym">Litopenaeus vannamei</name>
    <dbReference type="NCBI Taxonomy" id="6689"/>
    <lineage>
        <taxon>Eukaryota</taxon>
        <taxon>Metazoa</taxon>
        <taxon>Ecdysozoa</taxon>
        <taxon>Arthropoda</taxon>
        <taxon>Crustacea</taxon>
        <taxon>Multicrustacea</taxon>
        <taxon>Malacostraca</taxon>
        <taxon>Eumalacostraca</taxon>
        <taxon>Eucarida</taxon>
        <taxon>Decapoda</taxon>
        <taxon>Dendrobranchiata</taxon>
        <taxon>Penaeoidea</taxon>
        <taxon>Penaeidae</taxon>
        <taxon>Penaeus</taxon>
    </lineage>
</organism>
<gene>
    <name evidence="2" type="ORF">C7M84_002280</name>
</gene>
<reference evidence="2 3" key="2">
    <citation type="submission" date="2019-01" db="EMBL/GenBank/DDBJ databases">
        <title>The decoding of complex shrimp genome reveals the adaptation for benthos swimmer, frequently molting mechanism and breeding impact on genome.</title>
        <authorList>
            <person name="Sun Y."/>
            <person name="Gao Y."/>
            <person name="Yu Y."/>
        </authorList>
    </citation>
    <scope>NUCLEOTIDE SEQUENCE [LARGE SCALE GENOMIC DNA]</scope>
    <source>
        <tissue evidence="2">Muscle</tissue>
    </source>
</reference>
<dbReference type="InterPro" id="IPR004302">
    <property type="entry name" value="Cellulose/chitin-bd_N"/>
</dbReference>
<dbReference type="OrthoDB" id="64893at2759"/>
<protein>
    <recommendedName>
        <fullName evidence="1">Chitin-binding type-4 domain-containing protein</fullName>
    </recommendedName>
</protein>
<keyword evidence="3" id="KW-1185">Reference proteome</keyword>
<dbReference type="AlphaFoldDB" id="A0A3R7PPZ3"/>
<evidence type="ECO:0000313" key="2">
    <source>
        <dbReference type="EMBL" id="ROT79001.1"/>
    </source>
</evidence>
<dbReference type="Proteomes" id="UP000283509">
    <property type="component" value="Unassembled WGS sequence"/>
</dbReference>
<feature type="domain" description="Chitin-binding type-4" evidence="1">
    <location>
        <begin position="27"/>
        <end position="112"/>
    </location>
</feature>
<evidence type="ECO:0000259" key="1">
    <source>
        <dbReference type="Pfam" id="PF03067"/>
    </source>
</evidence>
<accession>A0A3R7PPZ3</accession>
<proteinExistence type="predicted"/>
<dbReference type="EMBL" id="QCYY01001305">
    <property type="protein sequence ID" value="ROT79001.1"/>
    <property type="molecule type" value="Genomic_DNA"/>
</dbReference>
<name>A0A3R7PPZ3_PENVA</name>
<comment type="caution">
    <text evidence="2">The sequence shown here is derived from an EMBL/GenBank/DDBJ whole genome shotgun (WGS) entry which is preliminary data.</text>
</comment>
<dbReference type="STRING" id="6689.A0A3R7PPZ3"/>
<reference evidence="2 3" key="1">
    <citation type="submission" date="2018-04" db="EMBL/GenBank/DDBJ databases">
        <authorList>
            <person name="Zhang X."/>
            <person name="Yuan J."/>
            <person name="Li F."/>
            <person name="Xiang J."/>
        </authorList>
    </citation>
    <scope>NUCLEOTIDE SEQUENCE [LARGE SCALE GENOMIC DNA]</scope>
    <source>
        <tissue evidence="2">Muscle</tissue>
    </source>
</reference>
<dbReference type="Pfam" id="PF03067">
    <property type="entry name" value="LPMO_10"/>
    <property type="match status" value="1"/>
</dbReference>
<sequence>MVWGREDYWVSPLGLRESAFLQIQYGENDGKCGVCGDNWADPQPRDNEAGGTYGTGLIVANYTKGQELTIEVELTKSHLGYFEFRLCVNNDPSKIITDECLDQNLLEMADGSGTKFYIESYSSLAPPPESSPKQIDI</sequence>